<comment type="caution">
    <text evidence="2">The sequence shown here is derived from an EMBL/GenBank/DDBJ whole genome shotgun (WGS) entry which is preliminary data.</text>
</comment>
<evidence type="ECO:0000256" key="1">
    <source>
        <dbReference type="SAM" id="MobiDB-lite"/>
    </source>
</evidence>
<dbReference type="AlphaFoldDB" id="A0AAV0VD59"/>
<feature type="compositionally biased region" description="Polar residues" evidence="1">
    <location>
        <begin position="64"/>
        <end position="78"/>
    </location>
</feature>
<feature type="compositionally biased region" description="Low complexity" evidence="1">
    <location>
        <begin position="176"/>
        <end position="197"/>
    </location>
</feature>
<gene>
    <name evidence="2" type="ORF">PDE001_LOCUS12052</name>
</gene>
<feature type="region of interest" description="Disordered" evidence="1">
    <location>
        <begin position="230"/>
        <end position="288"/>
    </location>
</feature>
<feature type="compositionally biased region" description="Basic and acidic residues" evidence="1">
    <location>
        <begin position="94"/>
        <end position="137"/>
    </location>
</feature>
<name>A0AAV0VD59_9STRA</name>
<evidence type="ECO:0000313" key="2">
    <source>
        <dbReference type="EMBL" id="CAI5747121.1"/>
    </source>
</evidence>
<evidence type="ECO:0000313" key="3">
    <source>
        <dbReference type="Proteomes" id="UP001162029"/>
    </source>
</evidence>
<feature type="region of interest" description="Disordered" evidence="1">
    <location>
        <begin position="1"/>
        <end position="216"/>
    </location>
</feature>
<dbReference type="Proteomes" id="UP001162029">
    <property type="component" value="Unassembled WGS sequence"/>
</dbReference>
<protein>
    <submittedName>
        <fullName evidence="2">Uncharacterized protein</fullName>
    </submittedName>
</protein>
<dbReference type="EMBL" id="CANTFM010002670">
    <property type="protein sequence ID" value="CAI5747121.1"/>
    <property type="molecule type" value="Genomic_DNA"/>
</dbReference>
<accession>A0AAV0VD59</accession>
<feature type="compositionally biased region" description="Polar residues" evidence="1">
    <location>
        <begin position="233"/>
        <end position="262"/>
    </location>
</feature>
<keyword evidence="3" id="KW-1185">Reference proteome</keyword>
<feature type="compositionally biased region" description="Basic and acidic residues" evidence="1">
    <location>
        <begin position="1"/>
        <end position="57"/>
    </location>
</feature>
<proteinExistence type="predicted"/>
<feature type="compositionally biased region" description="Polar residues" evidence="1">
    <location>
        <begin position="138"/>
        <end position="151"/>
    </location>
</feature>
<organism evidence="2 3">
    <name type="scientific">Peronospora destructor</name>
    <dbReference type="NCBI Taxonomy" id="86335"/>
    <lineage>
        <taxon>Eukaryota</taxon>
        <taxon>Sar</taxon>
        <taxon>Stramenopiles</taxon>
        <taxon>Oomycota</taxon>
        <taxon>Peronosporomycetes</taxon>
        <taxon>Peronosporales</taxon>
        <taxon>Peronosporaceae</taxon>
        <taxon>Peronospora</taxon>
    </lineage>
</organism>
<reference evidence="2" key="1">
    <citation type="submission" date="2022-12" db="EMBL/GenBank/DDBJ databases">
        <authorList>
            <person name="Webb A."/>
        </authorList>
    </citation>
    <scope>NUCLEOTIDE SEQUENCE</scope>
    <source>
        <strain evidence="2">Pd1</strain>
    </source>
</reference>
<sequence>MRSRNDSYADMSCDKSPTDLLRSREDSYADSTRDSYADSTRSHNDSYADVSRPRDDSYADVFGSSDNSNNSELRSRNGSCVDVLRSSDNSSYDSKSRSRRDSYDDVPFKSDKDEANLSDVEYREGPKYYNSESDHESSFISDSPVSGQNTNKIEKNEAHEDEEAIHKKNGSRWRGASVLSALSSRHSSKPTSSPASSFEDEEKDEMKGRMSTLPSVASLSSVANMLSRKLSVPMSNSTSTKSVDAETEGSTVDSPLAQQVPKSKSRFGRFAAPSMSKSSFSTRFAWKS</sequence>